<dbReference type="EMBL" id="HG996469">
    <property type="protein sequence ID" value="CAG1843934.1"/>
    <property type="molecule type" value="Genomic_DNA"/>
</dbReference>
<proteinExistence type="predicted"/>
<protein>
    <submittedName>
        <fullName evidence="1">(wild Malaysian banana) hypothetical protein</fullName>
    </submittedName>
</protein>
<reference evidence="1" key="1">
    <citation type="submission" date="2021-03" db="EMBL/GenBank/DDBJ databases">
        <authorList>
            <consortium name="Genoscope - CEA"/>
            <person name="William W."/>
        </authorList>
    </citation>
    <scope>NUCLEOTIDE SEQUENCE</scope>
    <source>
        <strain evidence="1">Doubled-haploid Pahang</strain>
    </source>
</reference>
<evidence type="ECO:0000313" key="1">
    <source>
        <dbReference type="EMBL" id="CAG1843934.1"/>
    </source>
</evidence>
<dbReference type="AlphaFoldDB" id="A0A8D7A5X1"/>
<gene>
    <name evidence="1" type="ORF">GSMUA_137290.1</name>
</gene>
<sequence length="40" mass="4643">MPEQLMGTDCKFVGDMSMLVQIQLDPKIRQRIYNPSTDKD</sequence>
<name>A0A8D7A5X1_MUSAM</name>
<accession>A0A8D7A5X1</accession>
<organism evidence="1">
    <name type="scientific">Musa acuminata subsp. malaccensis</name>
    <name type="common">Wild banana</name>
    <name type="synonym">Musa malaccensis</name>
    <dbReference type="NCBI Taxonomy" id="214687"/>
    <lineage>
        <taxon>Eukaryota</taxon>
        <taxon>Viridiplantae</taxon>
        <taxon>Streptophyta</taxon>
        <taxon>Embryophyta</taxon>
        <taxon>Tracheophyta</taxon>
        <taxon>Spermatophyta</taxon>
        <taxon>Magnoliopsida</taxon>
        <taxon>Liliopsida</taxon>
        <taxon>Zingiberales</taxon>
        <taxon>Musaceae</taxon>
        <taxon>Musa</taxon>
    </lineage>
</organism>